<feature type="domain" description="HTH crp-type" evidence="5">
    <location>
        <begin position="149"/>
        <end position="219"/>
    </location>
</feature>
<name>K9E9A1_9LACT</name>
<feature type="domain" description="Cyclic nucleotide-binding" evidence="4">
    <location>
        <begin position="14"/>
        <end position="135"/>
    </location>
</feature>
<evidence type="ECO:0000256" key="1">
    <source>
        <dbReference type="ARBA" id="ARBA00023015"/>
    </source>
</evidence>
<dbReference type="STRING" id="883081.HMPREF9698_00747"/>
<dbReference type="SMART" id="SM00419">
    <property type="entry name" value="HTH_CRP"/>
    <property type="match status" value="1"/>
</dbReference>
<dbReference type="GO" id="GO:0005829">
    <property type="term" value="C:cytosol"/>
    <property type="evidence" value="ECO:0007669"/>
    <property type="project" value="TreeGrafter"/>
</dbReference>
<dbReference type="InterPro" id="IPR000595">
    <property type="entry name" value="cNMP-bd_dom"/>
</dbReference>
<dbReference type="InterPro" id="IPR036388">
    <property type="entry name" value="WH-like_DNA-bd_sf"/>
</dbReference>
<dbReference type="EMBL" id="AGXA01000016">
    <property type="protein sequence ID" value="EKU93799.1"/>
    <property type="molecule type" value="Genomic_DNA"/>
</dbReference>
<dbReference type="SUPFAM" id="SSF46785">
    <property type="entry name" value="Winged helix' DNA-binding domain"/>
    <property type="match status" value="1"/>
</dbReference>
<dbReference type="Gene3D" id="1.10.10.10">
    <property type="entry name" value="Winged helix-like DNA-binding domain superfamily/Winged helix DNA-binding domain"/>
    <property type="match status" value="1"/>
</dbReference>
<evidence type="ECO:0000313" key="7">
    <source>
        <dbReference type="Proteomes" id="UP000009875"/>
    </source>
</evidence>
<evidence type="ECO:0008006" key="8">
    <source>
        <dbReference type="Google" id="ProtNLM"/>
    </source>
</evidence>
<dbReference type="SUPFAM" id="SSF51206">
    <property type="entry name" value="cAMP-binding domain-like"/>
    <property type="match status" value="1"/>
</dbReference>
<keyword evidence="2" id="KW-0238">DNA-binding</keyword>
<dbReference type="PRINTS" id="PR00034">
    <property type="entry name" value="HTHCRP"/>
</dbReference>
<dbReference type="InterPro" id="IPR014710">
    <property type="entry name" value="RmlC-like_jellyroll"/>
</dbReference>
<reference evidence="6 7" key="1">
    <citation type="submission" date="2012-09" db="EMBL/GenBank/DDBJ databases">
        <title>The Genome Sequence of Alloiococcus otitis ATCC 51267.</title>
        <authorList>
            <consortium name="The Broad Institute Genome Sequencing Platform"/>
            <person name="Earl A."/>
            <person name="Ward D."/>
            <person name="Feldgarden M."/>
            <person name="Gevers D."/>
            <person name="Huys G."/>
            <person name="Walker B."/>
            <person name="Young S.K."/>
            <person name="Zeng Q."/>
            <person name="Gargeya S."/>
            <person name="Fitzgerald M."/>
            <person name="Haas B."/>
            <person name="Abouelleil A."/>
            <person name="Alvarado L."/>
            <person name="Arachchi H.M."/>
            <person name="Berlin A.M."/>
            <person name="Chapman S.B."/>
            <person name="Goldberg J."/>
            <person name="Griggs A."/>
            <person name="Gujja S."/>
            <person name="Hansen M."/>
            <person name="Howarth C."/>
            <person name="Imamovic A."/>
            <person name="Larimer J."/>
            <person name="McCowen C."/>
            <person name="Montmayeur A."/>
            <person name="Murphy C."/>
            <person name="Neiman D."/>
            <person name="Pearson M."/>
            <person name="Priest M."/>
            <person name="Roberts A."/>
            <person name="Saif S."/>
            <person name="Shea T."/>
            <person name="Sisk P."/>
            <person name="Sykes S."/>
            <person name="Wortman J."/>
            <person name="Nusbaum C."/>
            <person name="Birren B."/>
        </authorList>
    </citation>
    <scope>NUCLEOTIDE SEQUENCE [LARGE SCALE GENOMIC DNA]</scope>
    <source>
        <strain evidence="6 7">ATCC 51267</strain>
    </source>
</reference>
<dbReference type="CDD" id="cd00092">
    <property type="entry name" value="HTH_CRP"/>
    <property type="match status" value="1"/>
</dbReference>
<dbReference type="HOGENOM" id="CLU_075053_4_0_9"/>
<organism evidence="6 7">
    <name type="scientific">Alloiococcus otitis ATCC 51267</name>
    <dbReference type="NCBI Taxonomy" id="883081"/>
    <lineage>
        <taxon>Bacteria</taxon>
        <taxon>Bacillati</taxon>
        <taxon>Bacillota</taxon>
        <taxon>Bacilli</taxon>
        <taxon>Lactobacillales</taxon>
        <taxon>Carnobacteriaceae</taxon>
        <taxon>Alloiococcus</taxon>
    </lineage>
</organism>
<dbReference type="InterPro" id="IPR012318">
    <property type="entry name" value="HTH_CRP"/>
</dbReference>
<evidence type="ECO:0000256" key="3">
    <source>
        <dbReference type="ARBA" id="ARBA00023163"/>
    </source>
</evidence>
<comment type="caution">
    <text evidence="6">The sequence shown here is derived from an EMBL/GenBank/DDBJ whole genome shotgun (WGS) entry which is preliminary data.</text>
</comment>
<gene>
    <name evidence="6" type="ORF">HMPREF9698_00747</name>
</gene>
<keyword evidence="7" id="KW-1185">Reference proteome</keyword>
<dbReference type="Pfam" id="PF13545">
    <property type="entry name" value="HTH_Crp_2"/>
    <property type="match status" value="1"/>
</dbReference>
<dbReference type="SMART" id="SM00100">
    <property type="entry name" value="cNMP"/>
    <property type="match status" value="1"/>
</dbReference>
<dbReference type="Gene3D" id="2.60.120.10">
    <property type="entry name" value="Jelly Rolls"/>
    <property type="match status" value="1"/>
</dbReference>
<dbReference type="PANTHER" id="PTHR24567">
    <property type="entry name" value="CRP FAMILY TRANSCRIPTIONAL REGULATORY PROTEIN"/>
    <property type="match status" value="1"/>
</dbReference>
<dbReference type="eggNOG" id="COG0664">
    <property type="taxonomic scope" value="Bacteria"/>
</dbReference>
<dbReference type="GO" id="GO:0003700">
    <property type="term" value="F:DNA-binding transcription factor activity"/>
    <property type="evidence" value="ECO:0007669"/>
    <property type="project" value="TreeGrafter"/>
</dbReference>
<keyword evidence="1" id="KW-0805">Transcription regulation</keyword>
<protein>
    <recommendedName>
        <fullName evidence="8">HTH crp-type domain-containing protein</fullName>
    </recommendedName>
</protein>
<dbReference type="PROSITE" id="PS50042">
    <property type="entry name" value="CNMP_BINDING_3"/>
    <property type="match status" value="1"/>
</dbReference>
<proteinExistence type="predicted"/>
<keyword evidence="3" id="KW-0804">Transcription</keyword>
<dbReference type="PANTHER" id="PTHR24567:SF26">
    <property type="entry name" value="REGULATORY PROTEIN YEIL"/>
    <property type="match status" value="1"/>
</dbReference>
<dbReference type="Proteomes" id="UP000009875">
    <property type="component" value="Unassembled WGS sequence"/>
</dbReference>
<dbReference type="GO" id="GO:0003677">
    <property type="term" value="F:DNA binding"/>
    <property type="evidence" value="ECO:0007669"/>
    <property type="project" value="UniProtKB-KW"/>
</dbReference>
<dbReference type="OrthoDB" id="9798104at2"/>
<dbReference type="PROSITE" id="PS51063">
    <property type="entry name" value="HTH_CRP_2"/>
    <property type="match status" value="1"/>
</dbReference>
<evidence type="ECO:0000256" key="2">
    <source>
        <dbReference type="ARBA" id="ARBA00023125"/>
    </source>
</evidence>
<dbReference type="InterPro" id="IPR018490">
    <property type="entry name" value="cNMP-bd_dom_sf"/>
</dbReference>
<evidence type="ECO:0000259" key="5">
    <source>
        <dbReference type="PROSITE" id="PS51063"/>
    </source>
</evidence>
<evidence type="ECO:0000259" key="4">
    <source>
        <dbReference type="PROSITE" id="PS50042"/>
    </source>
</evidence>
<dbReference type="InterPro" id="IPR050397">
    <property type="entry name" value="Env_Response_Regulators"/>
</dbReference>
<evidence type="ECO:0000313" key="6">
    <source>
        <dbReference type="EMBL" id="EKU93799.1"/>
    </source>
</evidence>
<dbReference type="Pfam" id="PF00027">
    <property type="entry name" value="cNMP_binding"/>
    <property type="match status" value="1"/>
</dbReference>
<dbReference type="AlphaFoldDB" id="K9E9A1"/>
<accession>K9E9A1</accession>
<dbReference type="CDD" id="cd00038">
    <property type="entry name" value="CAP_ED"/>
    <property type="match status" value="1"/>
</dbReference>
<sequence length="226" mass="25511">MADHQQTCLNSVPIFNHLDDASLAIISKKVYHKTISKGQSLFQAGDRTDALYVVHTGALKVYRLLHNGREQVVQILGPGDFIGESHVFMEETVHDDYAQALVDSRICTIHKADLDRIILDHPEISLKIIEIMSKRLDDSYKQTSQVGTEKVGQALAMFLLDLVDNDSESPVVKLPMSRKDLASYLGTRSETISRKFKELEEKGLITQKTRADIQINNLDHLLYYTS</sequence>
<dbReference type="InterPro" id="IPR036390">
    <property type="entry name" value="WH_DNA-bd_sf"/>
</dbReference>
<dbReference type="RefSeq" id="WP_003777495.1">
    <property type="nucleotide sequence ID" value="NZ_JH992958.1"/>
</dbReference>